<protein>
    <submittedName>
        <fullName evidence="1">Uncharacterized protein</fullName>
    </submittedName>
</protein>
<gene>
    <name evidence="1" type="ORF">SBA5_1070020</name>
</gene>
<evidence type="ECO:0000313" key="2">
    <source>
        <dbReference type="Proteomes" id="UP000239735"/>
    </source>
</evidence>
<dbReference type="EMBL" id="OKRB01000010">
    <property type="protein sequence ID" value="SPE17617.1"/>
    <property type="molecule type" value="Genomic_DNA"/>
</dbReference>
<dbReference type="Proteomes" id="UP000239735">
    <property type="component" value="Unassembled WGS sequence"/>
</dbReference>
<accession>A0A2N9L2Q7</accession>
<organism evidence="1 2">
    <name type="scientific">Candidatus Sulfuritelmatomonas gaucii</name>
    <dbReference type="NCBI Taxonomy" id="2043161"/>
    <lineage>
        <taxon>Bacteria</taxon>
        <taxon>Pseudomonadati</taxon>
        <taxon>Acidobacteriota</taxon>
        <taxon>Terriglobia</taxon>
        <taxon>Terriglobales</taxon>
        <taxon>Acidobacteriaceae</taxon>
        <taxon>Candidatus Sulfuritelmatomonas</taxon>
    </lineage>
</organism>
<dbReference type="AlphaFoldDB" id="A0A2N9L2Q7"/>
<name>A0A2N9L2Q7_9BACT</name>
<evidence type="ECO:0000313" key="1">
    <source>
        <dbReference type="EMBL" id="SPE17617.1"/>
    </source>
</evidence>
<reference evidence="2" key="1">
    <citation type="submission" date="2018-02" db="EMBL/GenBank/DDBJ databases">
        <authorList>
            <person name="Hausmann B."/>
        </authorList>
    </citation>
    <scope>NUCLEOTIDE SEQUENCE [LARGE SCALE GENOMIC DNA]</scope>
    <source>
        <strain evidence="2">Peat soil MAG SbA5</strain>
    </source>
</reference>
<proteinExistence type="predicted"/>
<sequence>MRFEPQGDSEEDDYLVFEFRDDPSARALRMPAALKKDKSL</sequence>